<dbReference type="EMBL" id="VLTL01000072">
    <property type="protein sequence ID" value="KAA0163045.1"/>
    <property type="molecule type" value="Genomic_DNA"/>
</dbReference>
<name>A0A5A8C8Z6_CAFRO</name>
<dbReference type="GO" id="GO:0031297">
    <property type="term" value="P:replication fork processing"/>
    <property type="evidence" value="ECO:0007669"/>
    <property type="project" value="TreeGrafter"/>
</dbReference>
<evidence type="ECO:0000313" key="9">
    <source>
        <dbReference type="Proteomes" id="UP000322899"/>
    </source>
</evidence>
<dbReference type="Pfam" id="PF15630">
    <property type="entry name" value="CENP-S"/>
    <property type="match status" value="1"/>
</dbReference>
<dbReference type="Gene3D" id="1.10.20.10">
    <property type="entry name" value="Histone, subunit A"/>
    <property type="match status" value="1"/>
</dbReference>
<keyword evidence="2" id="KW-0227">DNA damage</keyword>
<dbReference type="Proteomes" id="UP000325113">
    <property type="component" value="Unassembled WGS sequence"/>
</dbReference>
<evidence type="ECO:0000256" key="5">
    <source>
        <dbReference type="SAM" id="MobiDB-lite"/>
    </source>
</evidence>
<dbReference type="GO" id="GO:0003682">
    <property type="term" value="F:chromatin binding"/>
    <property type="evidence" value="ECO:0007669"/>
    <property type="project" value="TreeGrafter"/>
</dbReference>
<evidence type="ECO:0000256" key="4">
    <source>
        <dbReference type="ARBA" id="ARBA00023204"/>
    </source>
</evidence>
<evidence type="ECO:0000313" key="10">
    <source>
        <dbReference type="Proteomes" id="UP000324907"/>
    </source>
</evidence>
<protein>
    <recommendedName>
        <fullName evidence="12">Centromere protein S</fullName>
    </recommendedName>
</protein>
<evidence type="ECO:0000256" key="3">
    <source>
        <dbReference type="ARBA" id="ARBA00023125"/>
    </source>
</evidence>
<reference evidence="9 10" key="1">
    <citation type="submission" date="2019-07" db="EMBL/GenBank/DDBJ databases">
        <title>Genomes of Cafeteria roenbergensis.</title>
        <authorList>
            <person name="Fischer M.G."/>
            <person name="Hackl T."/>
            <person name="Roman M."/>
        </authorList>
    </citation>
    <scope>NUCLEOTIDE SEQUENCE [LARGE SCALE GENOMIC DNA]</scope>
    <source>
        <strain evidence="6 11">Cflag</strain>
        <strain evidence="8 9">E4-10P</strain>
        <strain evidence="7 10">RCC970-E3</strain>
    </source>
</reference>
<feature type="compositionally biased region" description="Basic and acidic residues" evidence="5">
    <location>
        <begin position="88"/>
        <end position="101"/>
    </location>
</feature>
<evidence type="ECO:0000313" key="6">
    <source>
        <dbReference type="EMBL" id="KAA0149298.1"/>
    </source>
</evidence>
<dbReference type="PANTHER" id="PTHR22980:SF0">
    <property type="entry name" value="CENTROMERE PROTEIN S"/>
    <property type="match status" value="1"/>
</dbReference>
<dbReference type="AlphaFoldDB" id="A0A5A8C8Z6"/>
<dbReference type="Proteomes" id="UP000322899">
    <property type="component" value="Unassembled WGS sequence"/>
</dbReference>
<evidence type="ECO:0000313" key="8">
    <source>
        <dbReference type="EMBL" id="KAA0173987.1"/>
    </source>
</evidence>
<evidence type="ECO:0000313" key="11">
    <source>
        <dbReference type="Proteomes" id="UP000325113"/>
    </source>
</evidence>
<dbReference type="OrthoDB" id="1872155at2759"/>
<evidence type="ECO:0000256" key="2">
    <source>
        <dbReference type="ARBA" id="ARBA00022763"/>
    </source>
</evidence>
<evidence type="ECO:0000256" key="1">
    <source>
        <dbReference type="ARBA" id="ARBA00006612"/>
    </source>
</evidence>
<sequence length="163" mass="16330">MAAATADGSAASIRYGVAKVVEEEAHAAGGTFAPSALRAAHEVVSQFLLVCADDCAAFSKHAKRQTITHDDVELVVRNSPSALAAVREAVESSKKGRTERAAKRKAAAGAAQASAAVRRRGAGTPSSAGASSVAPDTPRSFGGGAGEAGESSELDDADLLALV</sequence>
<gene>
    <name evidence="8" type="ORF">FNF27_04548</name>
    <name evidence="7" type="ORF">FNF28_04435</name>
    <name evidence="6" type="ORF">FNF31_07258</name>
</gene>
<comment type="similarity">
    <text evidence="1">Belongs to the TAF9 family. CENP-S/MHF1 subfamily.</text>
</comment>
<dbReference type="InterPro" id="IPR009072">
    <property type="entry name" value="Histone-fold"/>
</dbReference>
<proteinExistence type="inferred from homology"/>
<dbReference type="GO" id="GO:0046982">
    <property type="term" value="F:protein heterodimerization activity"/>
    <property type="evidence" value="ECO:0007669"/>
    <property type="project" value="InterPro"/>
</dbReference>
<dbReference type="GO" id="GO:0000712">
    <property type="term" value="P:resolution of meiotic recombination intermediates"/>
    <property type="evidence" value="ECO:0007669"/>
    <property type="project" value="TreeGrafter"/>
</dbReference>
<dbReference type="GO" id="GO:0071821">
    <property type="term" value="C:FANCM-MHF complex"/>
    <property type="evidence" value="ECO:0007669"/>
    <property type="project" value="InterPro"/>
</dbReference>
<feature type="compositionally biased region" description="Low complexity" evidence="5">
    <location>
        <begin position="107"/>
        <end position="132"/>
    </location>
</feature>
<dbReference type="EMBL" id="VLTM01000138">
    <property type="protein sequence ID" value="KAA0149298.1"/>
    <property type="molecule type" value="Genomic_DNA"/>
</dbReference>
<evidence type="ECO:0008006" key="12">
    <source>
        <dbReference type="Google" id="ProtNLM"/>
    </source>
</evidence>
<dbReference type="EMBL" id="VLTO01000027">
    <property type="protein sequence ID" value="KAA0173987.1"/>
    <property type="molecule type" value="Genomic_DNA"/>
</dbReference>
<dbReference type="GO" id="GO:0003677">
    <property type="term" value="F:DNA binding"/>
    <property type="evidence" value="ECO:0007669"/>
    <property type="project" value="UniProtKB-KW"/>
</dbReference>
<comment type="caution">
    <text evidence="6">The sequence shown here is derived from an EMBL/GenBank/DDBJ whole genome shotgun (WGS) entry which is preliminary data.</text>
</comment>
<dbReference type="GO" id="GO:0006281">
    <property type="term" value="P:DNA repair"/>
    <property type="evidence" value="ECO:0007669"/>
    <property type="project" value="UniProtKB-KW"/>
</dbReference>
<dbReference type="CDD" id="cd22919">
    <property type="entry name" value="HFD_CENP-S"/>
    <property type="match status" value="1"/>
</dbReference>
<dbReference type="PANTHER" id="PTHR22980">
    <property type="entry name" value="CORTISTATIN"/>
    <property type="match status" value="1"/>
</dbReference>
<dbReference type="Proteomes" id="UP000324907">
    <property type="component" value="Unassembled WGS sequence"/>
</dbReference>
<dbReference type="InterPro" id="IPR029003">
    <property type="entry name" value="CENP-S/Mhf1"/>
</dbReference>
<keyword evidence="4" id="KW-0234">DNA repair</keyword>
<feature type="compositionally biased region" description="Acidic residues" evidence="5">
    <location>
        <begin position="150"/>
        <end position="163"/>
    </location>
</feature>
<keyword evidence="3" id="KW-0238">DNA-binding</keyword>
<organism evidence="6 11">
    <name type="scientific">Cafeteria roenbergensis</name>
    <name type="common">Marine flagellate</name>
    <dbReference type="NCBI Taxonomy" id="33653"/>
    <lineage>
        <taxon>Eukaryota</taxon>
        <taxon>Sar</taxon>
        <taxon>Stramenopiles</taxon>
        <taxon>Bigyra</taxon>
        <taxon>Opalozoa</taxon>
        <taxon>Bicosoecida</taxon>
        <taxon>Cafeteriaceae</taxon>
        <taxon>Cafeteria</taxon>
    </lineage>
</organism>
<accession>A0A5A8C8Z6</accession>
<evidence type="ECO:0000313" key="7">
    <source>
        <dbReference type="EMBL" id="KAA0163045.1"/>
    </source>
</evidence>
<dbReference type="SUPFAM" id="SSF47113">
    <property type="entry name" value="Histone-fold"/>
    <property type="match status" value="1"/>
</dbReference>
<feature type="region of interest" description="Disordered" evidence="5">
    <location>
        <begin position="87"/>
        <end position="163"/>
    </location>
</feature>